<protein>
    <recommendedName>
        <fullName evidence="3">Carboxymuconolactone decarboxylase-like domain-containing protein</fullName>
    </recommendedName>
</protein>
<dbReference type="KEGG" id="psq:PUNSTDRAFT_93915"/>
<organism evidence="1 2">
    <name type="scientific">Punctularia strigosozonata (strain HHB-11173)</name>
    <name type="common">White-rot fungus</name>
    <dbReference type="NCBI Taxonomy" id="741275"/>
    <lineage>
        <taxon>Eukaryota</taxon>
        <taxon>Fungi</taxon>
        <taxon>Dikarya</taxon>
        <taxon>Basidiomycota</taxon>
        <taxon>Agaricomycotina</taxon>
        <taxon>Agaricomycetes</taxon>
        <taxon>Corticiales</taxon>
        <taxon>Punctulariaceae</taxon>
        <taxon>Punctularia</taxon>
    </lineage>
</organism>
<accession>R7S190</accession>
<dbReference type="Proteomes" id="UP000054196">
    <property type="component" value="Unassembled WGS sequence"/>
</dbReference>
<dbReference type="PANTHER" id="PTHR28180:SF2">
    <property type="entry name" value="PEROXISOMAL PROTEIN 2"/>
    <property type="match status" value="1"/>
</dbReference>
<sequence>MTAELVDAAFLSRLEALYPSTSSASTSPSRAVVDSPWYVAAAVAYSAANRPEAVPRVFEYVLAKVDEPAERLRLARKLRDALFKSGIIGGYPKAINGMVALSEATPDELRDKEPLRDMKESKEGWFARGEAFFGETYGETAKGTSALLNKISPDFGYFCIGPAYGFVYSFEDILSKAETSYMMISGLVAIDCPRQINWHLSGAVRNGATVEQTKAIRQIAMEVAQRCGVSWQGEVPDL</sequence>
<evidence type="ECO:0008006" key="3">
    <source>
        <dbReference type="Google" id="ProtNLM"/>
    </source>
</evidence>
<name>R7S190_PUNST</name>
<dbReference type="eggNOG" id="ENOG502RCP9">
    <property type="taxonomic scope" value="Eukaryota"/>
</dbReference>
<evidence type="ECO:0000313" key="1">
    <source>
        <dbReference type="EMBL" id="EIN03557.1"/>
    </source>
</evidence>
<proteinExistence type="predicted"/>
<dbReference type="PANTHER" id="PTHR28180">
    <property type="entry name" value="CONSERVED MITOCHONDRIAL PROTEIN-RELATED"/>
    <property type="match status" value="1"/>
</dbReference>
<dbReference type="SUPFAM" id="SSF69118">
    <property type="entry name" value="AhpD-like"/>
    <property type="match status" value="1"/>
</dbReference>
<dbReference type="OrthoDB" id="5537330at2759"/>
<dbReference type="InterPro" id="IPR029032">
    <property type="entry name" value="AhpD-like"/>
</dbReference>
<dbReference type="Gene3D" id="1.20.1290.10">
    <property type="entry name" value="AhpD-like"/>
    <property type="match status" value="1"/>
</dbReference>
<keyword evidence="2" id="KW-1185">Reference proteome</keyword>
<dbReference type="RefSeq" id="XP_007389214.1">
    <property type="nucleotide sequence ID" value="XM_007389152.1"/>
</dbReference>
<reference evidence="2" key="1">
    <citation type="journal article" date="2012" name="Science">
        <title>The Paleozoic origin of enzymatic lignin decomposition reconstructed from 31 fungal genomes.</title>
        <authorList>
            <person name="Floudas D."/>
            <person name="Binder M."/>
            <person name="Riley R."/>
            <person name="Barry K."/>
            <person name="Blanchette R.A."/>
            <person name="Henrissat B."/>
            <person name="Martinez A.T."/>
            <person name="Otillar R."/>
            <person name="Spatafora J.W."/>
            <person name="Yadav J.S."/>
            <person name="Aerts A."/>
            <person name="Benoit I."/>
            <person name="Boyd A."/>
            <person name="Carlson A."/>
            <person name="Copeland A."/>
            <person name="Coutinho P.M."/>
            <person name="de Vries R.P."/>
            <person name="Ferreira P."/>
            <person name="Findley K."/>
            <person name="Foster B."/>
            <person name="Gaskell J."/>
            <person name="Glotzer D."/>
            <person name="Gorecki P."/>
            <person name="Heitman J."/>
            <person name="Hesse C."/>
            <person name="Hori C."/>
            <person name="Igarashi K."/>
            <person name="Jurgens J.A."/>
            <person name="Kallen N."/>
            <person name="Kersten P."/>
            <person name="Kohler A."/>
            <person name="Kuees U."/>
            <person name="Kumar T.K.A."/>
            <person name="Kuo A."/>
            <person name="LaButti K."/>
            <person name="Larrondo L.F."/>
            <person name="Lindquist E."/>
            <person name="Ling A."/>
            <person name="Lombard V."/>
            <person name="Lucas S."/>
            <person name="Lundell T."/>
            <person name="Martin R."/>
            <person name="McLaughlin D.J."/>
            <person name="Morgenstern I."/>
            <person name="Morin E."/>
            <person name="Murat C."/>
            <person name="Nagy L.G."/>
            <person name="Nolan M."/>
            <person name="Ohm R.A."/>
            <person name="Patyshakuliyeva A."/>
            <person name="Rokas A."/>
            <person name="Ruiz-Duenas F.J."/>
            <person name="Sabat G."/>
            <person name="Salamov A."/>
            <person name="Samejima M."/>
            <person name="Schmutz J."/>
            <person name="Slot J.C."/>
            <person name="St John F."/>
            <person name="Stenlid J."/>
            <person name="Sun H."/>
            <person name="Sun S."/>
            <person name="Syed K."/>
            <person name="Tsang A."/>
            <person name="Wiebenga A."/>
            <person name="Young D."/>
            <person name="Pisabarro A."/>
            <person name="Eastwood D.C."/>
            <person name="Martin F."/>
            <person name="Cullen D."/>
            <person name="Grigoriev I.V."/>
            <person name="Hibbett D.S."/>
        </authorList>
    </citation>
    <scope>NUCLEOTIDE SEQUENCE [LARGE SCALE GENOMIC DNA]</scope>
    <source>
        <strain evidence="2">HHB-11173 SS5</strain>
    </source>
</reference>
<dbReference type="HOGENOM" id="CLU_065389_3_1_1"/>
<dbReference type="AlphaFoldDB" id="R7S190"/>
<dbReference type="GeneID" id="18886586"/>
<evidence type="ECO:0000313" key="2">
    <source>
        <dbReference type="Proteomes" id="UP000054196"/>
    </source>
</evidence>
<gene>
    <name evidence="1" type="ORF">PUNSTDRAFT_93915</name>
</gene>
<dbReference type="EMBL" id="JH687561">
    <property type="protein sequence ID" value="EIN03557.1"/>
    <property type="molecule type" value="Genomic_DNA"/>
</dbReference>
<dbReference type="InterPro" id="IPR052999">
    <property type="entry name" value="PTS1_Protein"/>
</dbReference>
<dbReference type="OMA" id="WGHLKGA"/>